<evidence type="ECO:0000313" key="17">
    <source>
        <dbReference type="Proteomes" id="UP000001366"/>
    </source>
</evidence>
<evidence type="ECO:0000256" key="13">
    <source>
        <dbReference type="RuleBase" id="RU003848"/>
    </source>
</evidence>
<dbReference type="GO" id="GO:0012505">
    <property type="term" value="C:endomembrane system"/>
    <property type="evidence" value="ECO:0007669"/>
    <property type="project" value="UniProtKB-SubCell"/>
</dbReference>
<evidence type="ECO:0000256" key="4">
    <source>
        <dbReference type="ARBA" id="ARBA00022781"/>
    </source>
</evidence>
<dbReference type="GO" id="GO:0005886">
    <property type="term" value="C:plasma membrane"/>
    <property type="evidence" value="ECO:0007669"/>
    <property type="project" value="UniProtKB-SubCell"/>
</dbReference>
<evidence type="ECO:0000256" key="7">
    <source>
        <dbReference type="ARBA" id="ARBA00023136"/>
    </source>
</evidence>
<name>C0QTG3_PERMH</name>
<gene>
    <name evidence="12" type="primary">atpF</name>
    <name evidence="16" type="ordered locus">PERMA_0180</name>
</gene>
<keyword evidence="14" id="KW-0175">Coiled coil</keyword>
<dbReference type="eggNOG" id="COG0711">
    <property type="taxonomic scope" value="Bacteria"/>
</dbReference>
<dbReference type="KEGG" id="pmx:PERMA_0180"/>
<comment type="function">
    <text evidence="10">Component of the F(0) channel, it forms part of the peripheral stalk, linking F(1) to F(0). The b'-subunit is a diverged and duplicated form of b found in plants and photosynthetic bacteria.</text>
</comment>
<dbReference type="InterPro" id="IPR002146">
    <property type="entry name" value="ATP_synth_b/b'su_bac/chlpt"/>
</dbReference>
<comment type="function">
    <text evidence="9 12">F(1)F(0) ATP synthase produces ATP from ADP in the presence of a proton or sodium gradient. F-type ATPases consist of two structural domains, F(1) containing the extramembraneous catalytic core and F(0) containing the membrane proton channel, linked together by a central stalk and a peripheral stalk. During catalysis, ATP synthesis in the catalytic domain of F(1) is coupled via a rotary mechanism of the central stalk subunits to proton translocation.</text>
</comment>
<evidence type="ECO:0000256" key="11">
    <source>
        <dbReference type="ARBA" id="ARBA00037847"/>
    </source>
</evidence>
<evidence type="ECO:0000256" key="1">
    <source>
        <dbReference type="ARBA" id="ARBA00022448"/>
    </source>
</evidence>
<keyword evidence="4 12" id="KW-0375">Hydrogen ion transport</keyword>
<evidence type="ECO:0000256" key="15">
    <source>
        <dbReference type="SAM" id="SignalP"/>
    </source>
</evidence>
<keyword evidence="12" id="KW-1003">Cell membrane</keyword>
<evidence type="ECO:0000256" key="12">
    <source>
        <dbReference type="HAMAP-Rule" id="MF_01398"/>
    </source>
</evidence>
<keyword evidence="12" id="KW-0997">Cell inner membrane</keyword>
<dbReference type="CDD" id="cd06503">
    <property type="entry name" value="ATP-synt_Fo_b"/>
    <property type="match status" value="1"/>
</dbReference>
<comment type="subcellular location">
    <subcellularLocation>
        <location evidence="12">Cell inner membrane</location>
        <topology evidence="12">Single-pass membrane protein</topology>
    </subcellularLocation>
    <subcellularLocation>
        <location evidence="11">Endomembrane system</location>
        <topology evidence="11">Single-pass membrane protein</topology>
    </subcellularLocation>
</comment>
<evidence type="ECO:0000256" key="5">
    <source>
        <dbReference type="ARBA" id="ARBA00022989"/>
    </source>
</evidence>
<evidence type="ECO:0000313" key="16">
    <source>
        <dbReference type="EMBL" id="ACO03747.1"/>
    </source>
</evidence>
<dbReference type="HOGENOM" id="CLU_128247_0_0_0"/>
<evidence type="ECO:0000256" key="2">
    <source>
        <dbReference type="ARBA" id="ARBA00022547"/>
    </source>
</evidence>
<protein>
    <recommendedName>
        <fullName evidence="12">ATP synthase subunit b</fullName>
    </recommendedName>
    <alternativeName>
        <fullName evidence="12">ATP synthase F(0) sector subunit b</fullName>
    </alternativeName>
    <alternativeName>
        <fullName evidence="12">ATPase subunit I</fullName>
    </alternativeName>
    <alternativeName>
        <fullName evidence="12">F-type ATPase subunit b</fullName>
        <shortName evidence="12">F-ATPase subunit b</shortName>
    </alternativeName>
</protein>
<comment type="similarity">
    <text evidence="12 13">Belongs to the ATPase B chain family.</text>
</comment>
<feature type="signal peptide" evidence="15">
    <location>
        <begin position="1"/>
        <end position="17"/>
    </location>
</feature>
<evidence type="ECO:0000256" key="6">
    <source>
        <dbReference type="ARBA" id="ARBA00023065"/>
    </source>
</evidence>
<dbReference type="RefSeq" id="WP_012675986.1">
    <property type="nucleotide sequence ID" value="NC_012440.1"/>
</dbReference>
<dbReference type="OrthoDB" id="14951at2"/>
<proteinExistence type="inferred from homology"/>
<dbReference type="PaxDb" id="123214-PERMA_0180"/>
<evidence type="ECO:0000256" key="9">
    <source>
        <dbReference type="ARBA" id="ARBA00025198"/>
    </source>
</evidence>
<keyword evidence="3 12" id="KW-0812">Transmembrane</keyword>
<keyword evidence="17" id="KW-1185">Reference proteome</keyword>
<organism evidence="16 17">
    <name type="scientific">Persephonella marina (strain DSM 14350 / EX-H1)</name>
    <dbReference type="NCBI Taxonomy" id="123214"/>
    <lineage>
        <taxon>Bacteria</taxon>
        <taxon>Pseudomonadati</taxon>
        <taxon>Aquificota</taxon>
        <taxon>Aquificia</taxon>
        <taxon>Aquificales</taxon>
        <taxon>Hydrogenothermaceae</taxon>
        <taxon>Persephonella</taxon>
    </lineage>
</organism>
<dbReference type="GO" id="GO:0045259">
    <property type="term" value="C:proton-transporting ATP synthase complex"/>
    <property type="evidence" value="ECO:0007669"/>
    <property type="project" value="UniProtKB-KW"/>
</dbReference>
<evidence type="ECO:0000256" key="3">
    <source>
        <dbReference type="ARBA" id="ARBA00022692"/>
    </source>
</evidence>
<keyword evidence="6 12" id="KW-0406">Ion transport</keyword>
<evidence type="ECO:0000256" key="8">
    <source>
        <dbReference type="ARBA" id="ARBA00023310"/>
    </source>
</evidence>
<evidence type="ECO:0000256" key="10">
    <source>
        <dbReference type="ARBA" id="ARBA00025614"/>
    </source>
</evidence>
<reference evidence="16 17" key="1">
    <citation type="journal article" date="2009" name="J. Bacteriol.">
        <title>Complete and draft genome sequences of six members of the Aquificales.</title>
        <authorList>
            <person name="Reysenbach A.L."/>
            <person name="Hamamura N."/>
            <person name="Podar M."/>
            <person name="Griffiths E."/>
            <person name="Ferreira S."/>
            <person name="Hochstein R."/>
            <person name="Heidelberg J."/>
            <person name="Johnson J."/>
            <person name="Mead D."/>
            <person name="Pohorille A."/>
            <person name="Sarmiento M."/>
            <person name="Schweighofer K."/>
            <person name="Seshadri R."/>
            <person name="Voytek M.A."/>
        </authorList>
    </citation>
    <scope>NUCLEOTIDE SEQUENCE [LARGE SCALE GENOMIC DNA]</scope>
    <source>
        <strain evidence="17">DSM 14350 / EX-H1</strain>
    </source>
</reference>
<dbReference type="EMBL" id="CP001230">
    <property type="protein sequence ID" value="ACO03747.1"/>
    <property type="molecule type" value="Genomic_DNA"/>
</dbReference>
<dbReference type="Pfam" id="PF00430">
    <property type="entry name" value="ATP-synt_B"/>
    <property type="match status" value="1"/>
</dbReference>
<keyword evidence="2 12" id="KW-0138">CF(0)</keyword>
<dbReference type="GO" id="GO:0046933">
    <property type="term" value="F:proton-transporting ATP synthase activity, rotational mechanism"/>
    <property type="evidence" value="ECO:0007669"/>
    <property type="project" value="UniProtKB-UniRule"/>
</dbReference>
<evidence type="ECO:0000256" key="14">
    <source>
        <dbReference type="SAM" id="Coils"/>
    </source>
</evidence>
<accession>C0QTG3</accession>
<dbReference type="PANTHER" id="PTHR34264:SF3">
    <property type="entry name" value="ATP SYNTHASE SUBUNIT B, CHLOROPLASTIC"/>
    <property type="match status" value="1"/>
</dbReference>
<dbReference type="HAMAP" id="MF_01398">
    <property type="entry name" value="ATP_synth_b_bprime"/>
    <property type="match status" value="1"/>
</dbReference>
<keyword evidence="8 12" id="KW-0066">ATP synthesis</keyword>
<dbReference type="STRING" id="123214.PERMA_0180"/>
<dbReference type="AlphaFoldDB" id="C0QTG3"/>
<feature type="transmembrane region" description="Helical" evidence="12">
    <location>
        <begin position="27"/>
        <end position="46"/>
    </location>
</feature>
<feature type="chain" id="PRO_5002902352" description="ATP synthase subunit b" evidence="15">
    <location>
        <begin position="18"/>
        <end position="178"/>
    </location>
</feature>
<keyword evidence="5 12" id="KW-1133">Transmembrane helix</keyword>
<keyword evidence="7 12" id="KW-0472">Membrane</keyword>
<keyword evidence="15" id="KW-0732">Signal</keyword>
<comment type="subunit">
    <text evidence="12">F-type ATPases have 2 components, F(1) - the catalytic core - and F(0) - the membrane proton channel. F(1) has five subunits: alpha(3), beta(3), gamma(1), delta(1), epsilon(1). F(0) has three main subunits: a(1), b(2) and c(10-14). The alpha and beta chains form an alternating ring which encloses part of the gamma chain. F(1) is attached to F(0) by a central stalk formed by the gamma and epsilon chains, while a peripheral stalk is formed by the delta and b chains.</text>
</comment>
<dbReference type="Proteomes" id="UP000001366">
    <property type="component" value="Chromosome"/>
</dbReference>
<keyword evidence="1 12" id="KW-0813">Transport</keyword>
<sequence length="178" mass="20029">MRKALLLSLIAVSSAFAGGGAEHGGMMLVWKTINTIILLGALFYIVKRWGVQFFENRRNAIVSMVEEAKKAKEDSEKALKDAEAKLEEAKMKFTESLKIAEETAKKEREVAIKEANEIAERIKAQAKDAIQVEIKRGENELRKYAVKKALEISEKIIKEKVNPEVEKEIIKKTLKALS</sequence>
<dbReference type="PANTHER" id="PTHR34264">
    <property type="entry name" value="ATP SYNTHASE SUBUNIT B, CHLOROPLASTIC"/>
    <property type="match status" value="1"/>
</dbReference>
<feature type="coiled-coil region" evidence="14">
    <location>
        <begin position="65"/>
        <end position="132"/>
    </location>
</feature>